<keyword evidence="9" id="KW-0460">Magnesium</keyword>
<feature type="compositionally biased region" description="Basic and acidic residues" evidence="11">
    <location>
        <begin position="478"/>
        <end position="488"/>
    </location>
</feature>
<feature type="region of interest" description="Disordered" evidence="11">
    <location>
        <begin position="416"/>
        <end position="498"/>
    </location>
</feature>
<dbReference type="PANTHER" id="PTHR12876:SF11">
    <property type="entry name" value="RIBONUCLEASE ZC3H12D-RELATED"/>
    <property type="match status" value="1"/>
</dbReference>
<feature type="domain" description="C3H1-type" evidence="12">
    <location>
        <begin position="305"/>
        <end position="336"/>
    </location>
</feature>
<protein>
    <submittedName>
        <fullName evidence="13">Probable ribonuclease ZC3H12D</fullName>
    </submittedName>
</protein>
<evidence type="ECO:0000259" key="12">
    <source>
        <dbReference type="PROSITE" id="PS50103"/>
    </source>
</evidence>
<accession>A0ABQ0F6K0</accession>
<evidence type="ECO:0000256" key="3">
    <source>
        <dbReference type="ARBA" id="ARBA00022722"/>
    </source>
</evidence>
<comment type="similarity">
    <text evidence="2">Belongs to the ZC3H12 family.</text>
</comment>
<name>A0ABQ0F6K0_APOSI</name>
<keyword evidence="3" id="KW-0540">Nuclease</keyword>
<comment type="cofactor">
    <cofactor evidence="1">
        <name>Mg(2+)</name>
        <dbReference type="ChEBI" id="CHEBI:18420"/>
    </cofactor>
</comment>
<keyword evidence="6 10" id="KW-0863">Zinc-finger</keyword>
<keyword evidence="5" id="KW-0255">Endonuclease</keyword>
<dbReference type="EMBL" id="BAAFST010000010">
    <property type="protein sequence ID" value="GAB1294899.1"/>
    <property type="molecule type" value="Genomic_DNA"/>
</dbReference>
<keyword evidence="7" id="KW-0378">Hydrolase</keyword>
<organism evidence="13 14">
    <name type="scientific">Apodemus speciosus</name>
    <name type="common">Large Japanese field mouse</name>
    <dbReference type="NCBI Taxonomy" id="105296"/>
    <lineage>
        <taxon>Eukaryota</taxon>
        <taxon>Metazoa</taxon>
        <taxon>Chordata</taxon>
        <taxon>Craniata</taxon>
        <taxon>Vertebrata</taxon>
        <taxon>Euteleostomi</taxon>
        <taxon>Mammalia</taxon>
        <taxon>Eutheria</taxon>
        <taxon>Euarchontoglires</taxon>
        <taxon>Glires</taxon>
        <taxon>Rodentia</taxon>
        <taxon>Myomorpha</taxon>
        <taxon>Muroidea</taxon>
        <taxon>Muridae</taxon>
        <taxon>Murinae</taxon>
        <taxon>Apodemus</taxon>
    </lineage>
</organism>
<evidence type="ECO:0000256" key="6">
    <source>
        <dbReference type="ARBA" id="ARBA00022771"/>
    </source>
</evidence>
<gene>
    <name evidence="13" type="ORF">APTSU1_001013300</name>
</gene>
<keyword evidence="4 10" id="KW-0479">Metal-binding</keyword>
<feature type="zinc finger region" description="C3H1-type" evidence="10">
    <location>
        <begin position="305"/>
        <end position="336"/>
    </location>
</feature>
<evidence type="ECO:0000256" key="9">
    <source>
        <dbReference type="ARBA" id="ARBA00022842"/>
    </source>
</evidence>
<evidence type="ECO:0000313" key="14">
    <source>
        <dbReference type="Proteomes" id="UP001623349"/>
    </source>
</evidence>
<keyword evidence="14" id="KW-1185">Reference proteome</keyword>
<dbReference type="Gene3D" id="3.40.50.11980">
    <property type="match status" value="1"/>
</dbReference>
<dbReference type="PANTHER" id="PTHR12876">
    <property type="entry name" value="N4BP1-RELATED"/>
    <property type="match status" value="1"/>
</dbReference>
<evidence type="ECO:0000256" key="7">
    <source>
        <dbReference type="ARBA" id="ARBA00022801"/>
    </source>
</evidence>
<evidence type="ECO:0000256" key="5">
    <source>
        <dbReference type="ARBA" id="ARBA00022759"/>
    </source>
</evidence>
<evidence type="ECO:0000256" key="10">
    <source>
        <dbReference type="PROSITE-ProRule" id="PRU00723"/>
    </source>
</evidence>
<evidence type="ECO:0000256" key="11">
    <source>
        <dbReference type="SAM" id="MobiDB-lite"/>
    </source>
</evidence>
<dbReference type="InterPro" id="IPR040546">
    <property type="entry name" value="Rege-1_UBA-like"/>
</dbReference>
<feature type="region of interest" description="Disordered" evidence="11">
    <location>
        <begin position="353"/>
        <end position="373"/>
    </location>
</feature>
<keyword evidence="8 10" id="KW-0862">Zinc</keyword>
<dbReference type="InterPro" id="IPR000571">
    <property type="entry name" value="Znf_CCCH"/>
</dbReference>
<evidence type="ECO:0000256" key="8">
    <source>
        <dbReference type="ARBA" id="ARBA00022833"/>
    </source>
</evidence>
<dbReference type="Pfam" id="PF18039">
    <property type="entry name" value="UBA_6"/>
    <property type="match status" value="1"/>
</dbReference>
<dbReference type="PROSITE" id="PS50103">
    <property type="entry name" value="ZF_C3H1"/>
    <property type="match status" value="1"/>
</dbReference>
<proteinExistence type="inferred from homology"/>
<evidence type="ECO:0000313" key="13">
    <source>
        <dbReference type="EMBL" id="GAB1294899.1"/>
    </source>
</evidence>
<reference evidence="13 14" key="1">
    <citation type="submission" date="2024-08" db="EMBL/GenBank/DDBJ databases">
        <title>The draft genome of Apodemus speciosus.</title>
        <authorList>
            <person name="Nabeshima K."/>
            <person name="Suzuki S."/>
            <person name="Onuma M."/>
        </authorList>
    </citation>
    <scope>NUCLEOTIDE SEQUENCE [LARGE SCALE GENOMIC DNA]</scope>
    <source>
        <strain evidence="13">IB14-021</strain>
    </source>
</reference>
<evidence type="ECO:0000256" key="4">
    <source>
        <dbReference type="ARBA" id="ARBA00022723"/>
    </source>
</evidence>
<sequence length="534" mass="58863">MVPCLCSSARRKLAAGAGPSNSWHDMERRSKMEFFQKLGYSQEDVVRVLGKLGDSALVNDVLQELIQTGSRPRAQEDPASGAGVVLMPRGCGVQDSAQQGLGPGLEETGGDPASFLRPIVIDGSNVAMRAMEIKKSSLAGEFVWLWTGSEIEDTPTSRFLFHLGGKSHQGLIPLSEGNLSLEEESDKDILFRTECYRVSNILHMVQQHVLEELERQAVLVYTPSRKVNGKRVVCYDDRYIVKVAYEKDGVIVSNDNYRDLQNENPEWKWFIEQRLLMFSFVNDRFMPPDDPLGRRGPTLSNFLSKKPRPPEPSWQHCPYGKKCTYGVKCRFYHPERPHHGQLSVADELRAKTRAWPGGGAEGPRPPSARSRPAAARLLPRDPSAHNLPPARQPAALAALNRSFARLTFSDTRASGVASWSSEPDWMPTGGSTSWASPSLRAGSAATTGSPGLRSLGTLNSPLSPGDLGSPICPQAQLSDRHHSRDTHSDLPPQSRPLEDLEDPLVLLPSAYRYLSHSVWVESAWDKDTFGGHSG</sequence>
<evidence type="ECO:0000256" key="1">
    <source>
        <dbReference type="ARBA" id="ARBA00001946"/>
    </source>
</evidence>
<evidence type="ECO:0000256" key="2">
    <source>
        <dbReference type="ARBA" id="ARBA00010922"/>
    </source>
</evidence>
<comment type="caution">
    <text evidence="13">The sequence shown here is derived from an EMBL/GenBank/DDBJ whole genome shotgun (WGS) entry which is preliminary data.</text>
</comment>
<dbReference type="Pfam" id="PF11977">
    <property type="entry name" value="RNase_Zc3h12a"/>
    <property type="match status" value="1"/>
</dbReference>
<dbReference type="Proteomes" id="UP001623349">
    <property type="component" value="Unassembled WGS sequence"/>
</dbReference>
<dbReference type="InterPro" id="IPR051101">
    <property type="entry name" value="ZC3H12/N4BP1_RNase_Reg"/>
</dbReference>
<dbReference type="InterPro" id="IPR021869">
    <property type="entry name" value="RNase_Zc3h12_NYN"/>
</dbReference>